<feature type="compositionally biased region" description="Basic residues" evidence="1">
    <location>
        <begin position="248"/>
        <end position="257"/>
    </location>
</feature>
<organism evidence="2 3">
    <name type="scientific">Phytophthora oleae</name>
    <dbReference type="NCBI Taxonomy" id="2107226"/>
    <lineage>
        <taxon>Eukaryota</taxon>
        <taxon>Sar</taxon>
        <taxon>Stramenopiles</taxon>
        <taxon>Oomycota</taxon>
        <taxon>Peronosporomycetes</taxon>
        <taxon>Peronosporales</taxon>
        <taxon>Peronosporaceae</taxon>
        <taxon>Phytophthora</taxon>
    </lineage>
</organism>
<feature type="compositionally biased region" description="Pro residues" evidence="1">
    <location>
        <begin position="413"/>
        <end position="424"/>
    </location>
</feature>
<feature type="compositionally biased region" description="Basic and acidic residues" evidence="1">
    <location>
        <begin position="71"/>
        <end position="83"/>
    </location>
</feature>
<feature type="region of interest" description="Disordered" evidence="1">
    <location>
        <begin position="328"/>
        <end position="358"/>
    </location>
</feature>
<feature type="region of interest" description="Disordered" evidence="1">
    <location>
        <begin position="34"/>
        <end position="124"/>
    </location>
</feature>
<feature type="region of interest" description="Disordered" evidence="1">
    <location>
        <begin position="220"/>
        <end position="309"/>
    </location>
</feature>
<keyword evidence="3" id="KW-1185">Reference proteome</keyword>
<evidence type="ECO:0000313" key="3">
    <source>
        <dbReference type="Proteomes" id="UP001632037"/>
    </source>
</evidence>
<proteinExistence type="predicted"/>
<feature type="compositionally biased region" description="Polar residues" evidence="1">
    <location>
        <begin position="49"/>
        <end position="67"/>
    </location>
</feature>
<gene>
    <name evidence="2" type="ORF">V7S43_010924</name>
</gene>
<accession>A0ABD3FGA2</accession>
<feature type="compositionally biased region" description="Basic residues" evidence="1">
    <location>
        <begin position="385"/>
        <end position="400"/>
    </location>
</feature>
<dbReference type="EMBL" id="JBIMZQ010000025">
    <property type="protein sequence ID" value="KAL3664039.1"/>
    <property type="molecule type" value="Genomic_DNA"/>
</dbReference>
<name>A0ABD3FGA2_9STRA</name>
<comment type="caution">
    <text evidence="2">The sequence shown here is derived from an EMBL/GenBank/DDBJ whole genome shotgun (WGS) entry which is preliminary data.</text>
</comment>
<evidence type="ECO:0000256" key="1">
    <source>
        <dbReference type="SAM" id="MobiDB-lite"/>
    </source>
</evidence>
<feature type="region of interest" description="Disordered" evidence="1">
    <location>
        <begin position="151"/>
        <end position="205"/>
    </location>
</feature>
<reference evidence="2 3" key="1">
    <citation type="submission" date="2024-09" db="EMBL/GenBank/DDBJ databases">
        <title>Genome sequencing and assembly of Phytophthora oleae, isolate VK10A, causative agent of rot of olive drupes.</title>
        <authorList>
            <person name="Conti Taguali S."/>
            <person name="Riolo M."/>
            <person name="La Spada F."/>
            <person name="Cacciola S.O."/>
            <person name="Dionisio G."/>
        </authorList>
    </citation>
    <scope>NUCLEOTIDE SEQUENCE [LARGE SCALE GENOMIC DNA]</scope>
    <source>
        <strain evidence="2 3">VK10A</strain>
    </source>
</reference>
<dbReference type="AlphaFoldDB" id="A0ABD3FGA2"/>
<protein>
    <submittedName>
        <fullName evidence="2">Uncharacterized protein</fullName>
    </submittedName>
</protein>
<feature type="compositionally biased region" description="Basic and acidic residues" evidence="1">
    <location>
        <begin position="231"/>
        <end position="244"/>
    </location>
</feature>
<dbReference type="Proteomes" id="UP001632037">
    <property type="component" value="Unassembled WGS sequence"/>
</dbReference>
<feature type="region of interest" description="Disordered" evidence="1">
    <location>
        <begin position="382"/>
        <end position="457"/>
    </location>
</feature>
<feature type="compositionally biased region" description="Basic residues" evidence="1">
    <location>
        <begin position="438"/>
        <end position="449"/>
    </location>
</feature>
<evidence type="ECO:0000313" key="2">
    <source>
        <dbReference type="EMBL" id="KAL3664039.1"/>
    </source>
</evidence>
<feature type="compositionally biased region" description="Acidic residues" evidence="1">
    <location>
        <begin position="168"/>
        <end position="178"/>
    </location>
</feature>
<sequence>MASYFKDDVVDEDEGICGWGAGDFDDDLLDRGRRKAASKAGITPKRRPQNTLSNSKPGSEIPTQQKQQQHRPHEAAPKPEKRVRIANQVEASVENHFSDRKPKRNPAHEIQKPPVSKPSPRTSSILEENAAIAALGRQRRMKVVAAAMAANVSRRPGLASVVSASFDGESEDDNEEPETPPIYRSNRRMPSSEPTNKLPHAVAPPAAPIEVAKKFQPPLPLPLLSINPDCRGNETRVSRREKSTLRPPRNRRRHRQLKSSLLPSQDVSEDWESNFHPSLRRFRSPREYQASGPTEASTKPAPPVPKQVQDATLRGKDLLPYIHKTAGATGVDISGTNSEASDYSDASLREEEEDDSWTRGYEDPEVAAISMAGLIQALSTFGKQTKAHKGGKRKKRRVKLKQQSPLLDQQMPLNPPLLRLPPPGEINITSITEEREPRSRRRKHRKRQPYRGVSALV</sequence>
<feature type="compositionally biased region" description="Basic and acidic residues" evidence="1">
    <location>
        <begin position="96"/>
        <end position="111"/>
    </location>
</feature>